<sequence>METYKKLLADNKEWANAQNIVNPVFFNKMAEGQSPEFLWIGCADSRAPADRITNTQPGQIFVHRNVANLVVHTDINMLSVLQYAVEVLKVKHVMVVGHYGCGGVKAAMSRQNIGIINKWIRHIKDVFVKNSDELAALKDEEAKFDRLCELNAIEQAKNLIKTSIIQKAWKNGNAPHVHAWILELKTGLIKELFEAQAGDTSSIEDIYKYEL</sequence>
<dbReference type="CDD" id="cd00883">
    <property type="entry name" value="beta_CA_cladeA"/>
    <property type="match status" value="1"/>
</dbReference>
<evidence type="ECO:0000256" key="5">
    <source>
        <dbReference type="ARBA" id="ARBA00048348"/>
    </source>
</evidence>
<evidence type="ECO:0000313" key="9">
    <source>
        <dbReference type="Proteomes" id="UP000249873"/>
    </source>
</evidence>
<proteinExistence type="inferred from homology"/>
<feature type="binding site" evidence="6">
    <location>
        <position position="98"/>
    </location>
    <ligand>
        <name>Zn(2+)</name>
        <dbReference type="ChEBI" id="CHEBI:29105"/>
    </ligand>
</feature>
<dbReference type="SMART" id="SM00947">
    <property type="entry name" value="Pro_CA"/>
    <property type="match status" value="1"/>
</dbReference>
<evidence type="ECO:0000256" key="3">
    <source>
        <dbReference type="ARBA" id="ARBA00022833"/>
    </source>
</evidence>
<dbReference type="SUPFAM" id="SSF53056">
    <property type="entry name" value="beta-carbonic anhydrase, cab"/>
    <property type="match status" value="1"/>
</dbReference>
<organism evidence="8 9">
    <name type="scientific">Arcticibacterium luteifluviistationis</name>
    <dbReference type="NCBI Taxonomy" id="1784714"/>
    <lineage>
        <taxon>Bacteria</taxon>
        <taxon>Pseudomonadati</taxon>
        <taxon>Bacteroidota</taxon>
        <taxon>Cytophagia</taxon>
        <taxon>Cytophagales</taxon>
        <taxon>Leadbetterellaceae</taxon>
        <taxon>Arcticibacterium</taxon>
    </lineage>
</organism>
<dbReference type="GO" id="GO:0015976">
    <property type="term" value="P:carbon utilization"/>
    <property type="evidence" value="ECO:0007669"/>
    <property type="project" value="InterPro"/>
</dbReference>
<evidence type="ECO:0000256" key="4">
    <source>
        <dbReference type="ARBA" id="ARBA00023239"/>
    </source>
</evidence>
<comment type="similarity">
    <text evidence="1 7">Belongs to the beta-class carbonic anhydrase family.</text>
</comment>
<comment type="function">
    <text evidence="7">Reversible hydration of carbon dioxide.</text>
</comment>
<protein>
    <recommendedName>
        <fullName evidence="7">Carbonic anhydrase</fullName>
        <ecNumber evidence="7">4.2.1.1</ecNumber>
    </recommendedName>
    <alternativeName>
        <fullName evidence="7">Carbonate dehydratase</fullName>
    </alternativeName>
</protein>
<dbReference type="OrthoDB" id="9797527at2"/>
<keyword evidence="4 7" id="KW-0456">Lyase</keyword>
<dbReference type="GO" id="GO:0004089">
    <property type="term" value="F:carbonate dehydratase activity"/>
    <property type="evidence" value="ECO:0007669"/>
    <property type="project" value="UniProtKB-UniRule"/>
</dbReference>
<dbReference type="FunFam" id="3.40.1050.10:FF:000001">
    <property type="entry name" value="Carbonic anhydrase"/>
    <property type="match status" value="1"/>
</dbReference>
<gene>
    <name evidence="8" type="ORF">DJ013_11225</name>
</gene>
<dbReference type="EC" id="4.2.1.1" evidence="7"/>
<comment type="cofactor">
    <cofactor evidence="6">
        <name>Zn(2+)</name>
        <dbReference type="ChEBI" id="CHEBI:29105"/>
    </cofactor>
    <text evidence="6">Binds 1 zinc ion per subunit.</text>
</comment>
<evidence type="ECO:0000256" key="2">
    <source>
        <dbReference type="ARBA" id="ARBA00022723"/>
    </source>
</evidence>
<name>A0A2Z4GCT5_9BACT</name>
<dbReference type="InterPro" id="IPR015892">
    <property type="entry name" value="Carbonic_anhydrase_CS"/>
</dbReference>
<dbReference type="InterPro" id="IPR001765">
    <property type="entry name" value="Carbonic_anhydrase"/>
</dbReference>
<keyword evidence="3 6" id="KW-0862">Zinc</keyword>
<comment type="catalytic activity">
    <reaction evidence="5 7">
        <text>hydrogencarbonate + H(+) = CO2 + H2O</text>
        <dbReference type="Rhea" id="RHEA:10748"/>
        <dbReference type="ChEBI" id="CHEBI:15377"/>
        <dbReference type="ChEBI" id="CHEBI:15378"/>
        <dbReference type="ChEBI" id="CHEBI:16526"/>
        <dbReference type="ChEBI" id="CHEBI:17544"/>
        <dbReference type="EC" id="4.2.1.1"/>
    </reaction>
</comment>
<dbReference type="Proteomes" id="UP000249873">
    <property type="component" value="Chromosome"/>
</dbReference>
<dbReference type="AlphaFoldDB" id="A0A2Z4GCT5"/>
<dbReference type="RefSeq" id="WP_111371906.1">
    <property type="nucleotide sequence ID" value="NZ_CP029480.1"/>
</dbReference>
<keyword evidence="9" id="KW-1185">Reference proteome</keyword>
<feature type="binding site" evidence="6">
    <location>
        <position position="42"/>
    </location>
    <ligand>
        <name>Zn(2+)</name>
        <dbReference type="ChEBI" id="CHEBI:29105"/>
    </ligand>
</feature>
<dbReference type="PROSITE" id="PS00705">
    <property type="entry name" value="PROK_CO2_ANHYDRASE_2"/>
    <property type="match status" value="1"/>
</dbReference>
<keyword evidence="2 6" id="KW-0479">Metal-binding</keyword>
<accession>A0A2Z4GCT5</accession>
<evidence type="ECO:0000256" key="6">
    <source>
        <dbReference type="PIRSR" id="PIRSR601765-1"/>
    </source>
</evidence>
<evidence type="ECO:0000313" key="8">
    <source>
        <dbReference type="EMBL" id="AWV98713.1"/>
    </source>
</evidence>
<feature type="binding site" evidence="6">
    <location>
        <position position="101"/>
    </location>
    <ligand>
        <name>Zn(2+)</name>
        <dbReference type="ChEBI" id="CHEBI:29105"/>
    </ligand>
</feature>
<dbReference type="InterPro" id="IPR036874">
    <property type="entry name" value="Carbonic_anhydrase_sf"/>
</dbReference>
<dbReference type="PANTHER" id="PTHR11002">
    <property type="entry name" value="CARBONIC ANHYDRASE"/>
    <property type="match status" value="1"/>
</dbReference>
<dbReference type="KEGG" id="als:DJ013_11225"/>
<dbReference type="Gene3D" id="3.40.1050.10">
    <property type="entry name" value="Carbonic anhydrase"/>
    <property type="match status" value="1"/>
</dbReference>
<feature type="binding site" evidence="6">
    <location>
        <position position="44"/>
    </location>
    <ligand>
        <name>Zn(2+)</name>
        <dbReference type="ChEBI" id="CHEBI:29105"/>
    </ligand>
</feature>
<reference evidence="8 9" key="1">
    <citation type="submission" date="2018-05" db="EMBL/GenBank/DDBJ databases">
        <title>Complete genome sequence of Arcticibacterium luteifluviistationis SM1504T, a cytophagaceae bacterium isolated from Arctic surface seawater.</title>
        <authorList>
            <person name="Li Y."/>
            <person name="Qin Q.-L."/>
        </authorList>
    </citation>
    <scope>NUCLEOTIDE SEQUENCE [LARGE SCALE GENOMIC DNA]</scope>
    <source>
        <strain evidence="8 9">SM1504</strain>
    </source>
</reference>
<evidence type="ECO:0000256" key="7">
    <source>
        <dbReference type="RuleBase" id="RU003956"/>
    </source>
</evidence>
<dbReference type="GO" id="GO:0008270">
    <property type="term" value="F:zinc ion binding"/>
    <property type="evidence" value="ECO:0007669"/>
    <property type="project" value="UniProtKB-UniRule"/>
</dbReference>
<dbReference type="EMBL" id="CP029480">
    <property type="protein sequence ID" value="AWV98713.1"/>
    <property type="molecule type" value="Genomic_DNA"/>
</dbReference>
<evidence type="ECO:0000256" key="1">
    <source>
        <dbReference type="ARBA" id="ARBA00006217"/>
    </source>
</evidence>
<dbReference type="PANTHER" id="PTHR11002:SF76">
    <property type="entry name" value="CARBONIC ANHYDRASE"/>
    <property type="match status" value="1"/>
</dbReference>
<dbReference type="Pfam" id="PF00484">
    <property type="entry name" value="Pro_CA"/>
    <property type="match status" value="1"/>
</dbReference>